<dbReference type="EMBL" id="JADGJH010004641">
    <property type="protein sequence ID" value="KAJ3085085.1"/>
    <property type="molecule type" value="Genomic_DNA"/>
</dbReference>
<keyword evidence="2" id="KW-0175">Coiled coil</keyword>
<feature type="compositionally biased region" description="Low complexity" evidence="3">
    <location>
        <begin position="71"/>
        <end position="81"/>
    </location>
</feature>
<feature type="compositionally biased region" description="Low complexity" evidence="3">
    <location>
        <begin position="236"/>
        <end position="258"/>
    </location>
</feature>
<dbReference type="InterPro" id="IPR013256">
    <property type="entry name" value="Chromatin_SPT2"/>
</dbReference>
<feature type="compositionally biased region" description="Low complexity" evidence="3">
    <location>
        <begin position="40"/>
        <end position="60"/>
    </location>
</feature>
<evidence type="ECO:0008006" key="6">
    <source>
        <dbReference type="Google" id="ProtNLM"/>
    </source>
</evidence>
<dbReference type="GO" id="GO:0006360">
    <property type="term" value="P:transcription by RNA polymerase I"/>
    <property type="evidence" value="ECO:0007669"/>
    <property type="project" value="TreeGrafter"/>
</dbReference>
<dbReference type="GO" id="GO:0006334">
    <property type="term" value="P:nucleosome assembly"/>
    <property type="evidence" value="ECO:0007669"/>
    <property type="project" value="TreeGrafter"/>
</dbReference>
<feature type="region of interest" description="Disordered" evidence="3">
    <location>
        <begin position="222"/>
        <end position="284"/>
    </location>
</feature>
<feature type="compositionally biased region" description="Low complexity" evidence="3">
    <location>
        <begin position="369"/>
        <end position="389"/>
    </location>
</feature>
<evidence type="ECO:0000256" key="1">
    <source>
        <dbReference type="ARBA" id="ARBA00006461"/>
    </source>
</evidence>
<dbReference type="PANTHER" id="PTHR22691">
    <property type="entry name" value="YEAST SPT2-RELATED"/>
    <property type="match status" value="1"/>
</dbReference>
<dbReference type="AlphaFoldDB" id="A0AAD5SNS2"/>
<gene>
    <name evidence="4" type="ORF">HK100_009173</name>
</gene>
<feature type="compositionally biased region" description="Basic and acidic residues" evidence="3">
    <location>
        <begin position="456"/>
        <end position="470"/>
    </location>
</feature>
<comment type="caution">
    <text evidence="4">The sequence shown here is derived from an EMBL/GenBank/DDBJ whole genome shotgun (WGS) entry which is preliminary data.</text>
</comment>
<accession>A0AAD5SNS2</accession>
<organism evidence="4 5">
    <name type="scientific">Physocladia obscura</name>
    <dbReference type="NCBI Taxonomy" id="109957"/>
    <lineage>
        <taxon>Eukaryota</taxon>
        <taxon>Fungi</taxon>
        <taxon>Fungi incertae sedis</taxon>
        <taxon>Chytridiomycota</taxon>
        <taxon>Chytridiomycota incertae sedis</taxon>
        <taxon>Chytridiomycetes</taxon>
        <taxon>Chytridiales</taxon>
        <taxon>Chytriomycetaceae</taxon>
        <taxon>Physocladia</taxon>
    </lineage>
</organism>
<feature type="region of interest" description="Disordered" evidence="3">
    <location>
        <begin position="439"/>
        <end position="489"/>
    </location>
</feature>
<name>A0AAD5SNS2_9FUNG</name>
<dbReference type="SMART" id="SM00784">
    <property type="entry name" value="SPT2"/>
    <property type="match status" value="1"/>
</dbReference>
<evidence type="ECO:0000313" key="4">
    <source>
        <dbReference type="EMBL" id="KAJ3085085.1"/>
    </source>
</evidence>
<dbReference type="Proteomes" id="UP001211907">
    <property type="component" value="Unassembled WGS sequence"/>
</dbReference>
<evidence type="ECO:0000256" key="2">
    <source>
        <dbReference type="ARBA" id="ARBA00023054"/>
    </source>
</evidence>
<feature type="compositionally biased region" description="Polar residues" evidence="3">
    <location>
        <begin position="97"/>
        <end position="110"/>
    </location>
</feature>
<sequence>MATAARTSKLLENNAKETERRIKQQQQQQQREQQNRLRKQQQQQSQPQSQSQPQPQPQRQINDKRTPAAPPVAAALASTTASIKPLSTAKPSIAATPKQSTPSASNQPSSKPAHALSFNQLMAISARGGDKEKPVTKSQARTSDRSAVDRNDRNDRNVHNDRNDRNERTIRHQQQQQQPQPKSLISSTTGIIPSSNLSSSKKSAVAVSTATVPAAGGALKQLPKVTPYKPTPPPSLSSSSASTSVSASFLPRQQQQQQRPALTKPSRPSPAAVGTKTTTVKSNKQHGYTDLVPIGTTIRDTRSVADNLDALAVRKGLVADDGGGRGKSGGKSVTAANAAVLKERDGRNSGVGVVGGSGNGSSEKRKSIATTATTNGGNGTSANGSTAKSKPPPAPQPQPKRRITTDSDGDEPPAINPTFLKKERMRDTIWSILGVKRRRFANESDDDETMEAGFDSMRKEESKSARLARLEDEEEEKREKERLKKKGKI</sequence>
<dbReference type="GO" id="GO:0005730">
    <property type="term" value="C:nucleolus"/>
    <property type="evidence" value="ECO:0007669"/>
    <property type="project" value="TreeGrafter"/>
</dbReference>
<evidence type="ECO:0000313" key="5">
    <source>
        <dbReference type="Proteomes" id="UP001211907"/>
    </source>
</evidence>
<feature type="compositionally biased region" description="Polar residues" evidence="3">
    <location>
        <begin position="183"/>
        <end position="192"/>
    </location>
</feature>
<dbReference type="PANTHER" id="PTHR22691:SF8">
    <property type="entry name" value="PROTEIN SPT2 HOMOLOG"/>
    <property type="match status" value="1"/>
</dbReference>
<feature type="region of interest" description="Disordered" evidence="3">
    <location>
        <begin position="347"/>
        <end position="423"/>
    </location>
</feature>
<comment type="similarity">
    <text evidence="1">Belongs to the SPT2 family.</text>
</comment>
<reference evidence="4" key="1">
    <citation type="submission" date="2020-05" db="EMBL/GenBank/DDBJ databases">
        <title>Phylogenomic resolution of chytrid fungi.</title>
        <authorList>
            <person name="Stajich J.E."/>
            <person name="Amses K."/>
            <person name="Simmons R."/>
            <person name="Seto K."/>
            <person name="Myers J."/>
            <person name="Bonds A."/>
            <person name="Quandt C.A."/>
            <person name="Barry K."/>
            <person name="Liu P."/>
            <person name="Grigoriev I."/>
            <person name="Longcore J.E."/>
            <person name="James T.Y."/>
        </authorList>
    </citation>
    <scope>NUCLEOTIDE SEQUENCE</scope>
    <source>
        <strain evidence="4">JEL0513</strain>
    </source>
</reference>
<dbReference type="GO" id="GO:0042393">
    <property type="term" value="F:histone binding"/>
    <property type="evidence" value="ECO:0007669"/>
    <property type="project" value="TreeGrafter"/>
</dbReference>
<evidence type="ECO:0000256" key="3">
    <source>
        <dbReference type="SAM" id="MobiDB-lite"/>
    </source>
</evidence>
<feature type="region of interest" description="Disordered" evidence="3">
    <location>
        <begin position="1"/>
        <end position="201"/>
    </location>
</feature>
<keyword evidence="5" id="KW-1185">Reference proteome</keyword>
<feature type="compositionally biased region" description="Polar residues" evidence="3">
    <location>
        <begin position="275"/>
        <end position="284"/>
    </location>
</feature>
<dbReference type="GO" id="GO:0003677">
    <property type="term" value="F:DNA binding"/>
    <property type="evidence" value="ECO:0007669"/>
    <property type="project" value="TreeGrafter"/>
</dbReference>
<protein>
    <recommendedName>
        <fullName evidence="6">SPT2 chromatin protein</fullName>
    </recommendedName>
</protein>
<feature type="compositionally biased region" description="Basic and acidic residues" evidence="3">
    <location>
        <begin position="142"/>
        <end position="170"/>
    </location>
</feature>
<dbReference type="Pfam" id="PF08243">
    <property type="entry name" value="SPT2"/>
    <property type="match status" value="1"/>
</dbReference>
<proteinExistence type="inferred from homology"/>